<evidence type="ECO:0000313" key="1">
    <source>
        <dbReference type="EMBL" id="PVG82842.1"/>
    </source>
</evidence>
<protein>
    <submittedName>
        <fullName evidence="1">Uncharacterized protein</fullName>
    </submittedName>
</protein>
<name>A0A2T8FAW0_9ACTN</name>
<comment type="caution">
    <text evidence="1">The sequence shown here is derived from an EMBL/GenBank/DDBJ whole genome shotgun (WGS) entry which is preliminary data.</text>
</comment>
<dbReference type="AlphaFoldDB" id="A0A2T8FAW0"/>
<dbReference type="Proteomes" id="UP000246018">
    <property type="component" value="Unassembled WGS sequence"/>
</dbReference>
<dbReference type="EMBL" id="QDGZ01000004">
    <property type="protein sequence ID" value="PVG82842.1"/>
    <property type="molecule type" value="Genomic_DNA"/>
</dbReference>
<dbReference type="RefSeq" id="WP_116572273.1">
    <property type="nucleotide sequence ID" value="NZ_QDGZ01000004.1"/>
</dbReference>
<accession>A0A2T8FAW0</accession>
<reference evidence="1 2" key="1">
    <citation type="submission" date="2018-04" db="EMBL/GenBank/DDBJ databases">
        <title>Genome of Nocardioides gansuensis WSJ-1.</title>
        <authorList>
            <person name="Wu S."/>
            <person name="Wang G."/>
        </authorList>
    </citation>
    <scope>NUCLEOTIDE SEQUENCE [LARGE SCALE GENOMIC DNA]</scope>
    <source>
        <strain evidence="1 2">WSJ-1</strain>
    </source>
</reference>
<evidence type="ECO:0000313" key="2">
    <source>
        <dbReference type="Proteomes" id="UP000246018"/>
    </source>
</evidence>
<keyword evidence="2" id="KW-1185">Reference proteome</keyword>
<sequence>METSDPLNVDIPDDGTVQVGDEVQVGGGFVTDTVGGPAAGPVGGVEVPASCLDYEVWLAN</sequence>
<organism evidence="1 2">
    <name type="scientific">Nocardioides gansuensis</name>
    <dbReference type="NCBI Taxonomy" id="2138300"/>
    <lineage>
        <taxon>Bacteria</taxon>
        <taxon>Bacillati</taxon>
        <taxon>Actinomycetota</taxon>
        <taxon>Actinomycetes</taxon>
        <taxon>Propionibacteriales</taxon>
        <taxon>Nocardioidaceae</taxon>
        <taxon>Nocardioides</taxon>
    </lineage>
</organism>
<proteinExistence type="predicted"/>
<gene>
    <name evidence="1" type="ORF">DDE18_10825</name>
</gene>